<name>A0ABS8CDG0_9BURK</name>
<reference evidence="2 3" key="1">
    <citation type="submission" date="2020-07" db="EMBL/GenBank/DDBJ databases">
        <title>Pusillimonas sp. nov., isolated from poultry manure in Taiwan.</title>
        <authorList>
            <person name="Lin S.-Y."/>
            <person name="Tang Y.-S."/>
            <person name="Young C.-C."/>
        </authorList>
    </citation>
    <scope>NUCLEOTIDE SEQUENCE [LARGE SCALE GENOMIC DNA]</scope>
    <source>
        <strain evidence="2 3">CC-YST705</strain>
    </source>
</reference>
<accession>A0ABS8CDG0</accession>
<evidence type="ECO:0000313" key="3">
    <source>
        <dbReference type="Proteomes" id="UP000776983"/>
    </source>
</evidence>
<proteinExistence type="predicted"/>
<keyword evidence="3" id="KW-1185">Reference proteome</keyword>
<dbReference type="EMBL" id="JACDXW010000004">
    <property type="protein sequence ID" value="MCB5364073.1"/>
    <property type="molecule type" value="Genomic_DNA"/>
</dbReference>
<keyword evidence="1" id="KW-1133">Transmembrane helix</keyword>
<keyword evidence="1" id="KW-0472">Membrane</keyword>
<dbReference type="RefSeq" id="WP_226954429.1">
    <property type="nucleotide sequence ID" value="NZ_JACDXW010000004.1"/>
</dbReference>
<keyword evidence="1" id="KW-0812">Transmembrane</keyword>
<protein>
    <submittedName>
        <fullName evidence="2">Uncharacterized protein</fullName>
    </submittedName>
</protein>
<gene>
    <name evidence="2" type="ORF">H0484_09975</name>
</gene>
<feature type="transmembrane region" description="Helical" evidence="1">
    <location>
        <begin position="91"/>
        <end position="112"/>
    </location>
</feature>
<evidence type="ECO:0000256" key="1">
    <source>
        <dbReference type="SAM" id="Phobius"/>
    </source>
</evidence>
<evidence type="ECO:0000313" key="2">
    <source>
        <dbReference type="EMBL" id="MCB5364073.1"/>
    </source>
</evidence>
<sequence>MLKYLPEVAIFGALFLSLLNVLAAAFGLGPALTWATGLPFWVSISTPLAFVGIGILIYSWINSLMSNFSGMAIYFVNVMLAPFGYELLGLPYLIGLAIAATPLPFYSGLRWLSEKFD</sequence>
<organism evidence="2 3">
    <name type="scientific">Mesopusillimonas faecipullorum</name>
    <dbReference type="NCBI Taxonomy" id="2755040"/>
    <lineage>
        <taxon>Bacteria</taxon>
        <taxon>Pseudomonadati</taxon>
        <taxon>Pseudomonadota</taxon>
        <taxon>Betaproteobacteria</taxon>
        <taxon>Burkholderiales</taxon>
        <taxon>Alcaligenaceae</taxon>
        <taxon>Mesopusillimonas</taxon>
    </lineage>
</organism>
<dbReference type="Proteomes" id="UP000776983">
    <property type="component" value="Unassembled WGS sequence"/>
</dbReference>
<comment type="caution">
    <text evidence="2">The sequence shown here is derived from an EMBL/GenBank/DDBJ whole genome shotgun (WGS) entry which is preliminary data.</text>
</comment>
<feature type="transmembrane region" description="Helical" evidence="1">
    <location>
        <begin position="39"/>
        <end position="61"/>
    </location>
</feature>